<sequence>MSLKDRIQDDMKTAMRAKDKERLGAIRLILAAVKQREVDERIELNDVQVLGVLEKMIKQRRESLAQYQSAGREDLAARESFEIEVIQSYLPTPLSEADIDTLVANAVAVTGAQSVRDMGKVMALIKDQAQGRVDMAKISARVKAHLDT</sequence>
<dbReference type="InterPro" id="IPR003789">
    <property type="entry name" value="Asn/Gln_tRNA_amidoTrase-B-like"/>
</dbReference>
<dbReference type="InterPro" id="IPR042184">
    <property type="entry name" value="YqeY/Aim41_N"/>
</dbReference>
<name>A0ABX1TNA6_9GAMM</name>
<comment type="caution">
    <text evidence="1">The sequence shown here is derived from an EMBL/GenBank/DDBJ whole genome shotgun (WGS) entry which is preliminary data.</text>
</comment>
<dbReference type="PANTHER" id="PTHR28055:SF1">
    <property type="entry name" value="ALTERED INHERITANCE OF MITOCHONDRIA PROTEIN 41, MITOCHONDRIAL"/>
    <property type="match status" value="1"/>
</dbReference>
<dbReference type="Gene3D" id="1.10.10.410">
    <property type="match status" value="1"/>
</dbReference>
<gene>
    <name evidence="1" type="ORF">E4P82_12390</name>
</gene>
<dbReference type="Proteomes" id="UP000760480">
    <property type="component" value="Unassembled WGS sequence"/>
</dbReference>
<accession>A0ABX1TNA6</accession>
<evidence type="ECO:0000313" key="1">
    <source>
        <dbReference type="EMBL" id="NMQ19925.1"/>
    </source>
</evidence>
<dbReference type="InterPro" id="IPR019004">
    <property type="entry name" value="YqeY/Aim41"/>
</dbReference>
<dbReference type="InterPro" id="IPR023168">
    <property type="entry name" value="GatB_Yqey_C_2"/>
</dbReference>
<organism evidence="1 2">
    <name type="scientific">Candidatus Competibacter phosphatis</name>
    <dbReference type="NCBI Taxonomy" id="221280"/>
    <lineage>
        <taxon>Bacteria</taxon>
        <taxon>Pseudomonadati</taxon>
        <taxon>Pseudomonadota</taxon>
        <taxon>Gammaproteobacteria</taxon>
        <taxon>Candidatus Competibacteraceae</taxon>
        <taxon>Candidatus Competibacter</taxon>
    </lineage>
</organism>
<dbReference type="SUPFAM" id="SSF89095">
    <property type="entry name" value="GatB/YqeY motif"/>
    <property type="match status" value="1"/>
</dbReference>
<keyword evidence="2" id="KW-1185">Reference proteome</keyword>
<dbReference type="Pfam" id="PF09424">
    <property type="entry name" value="YqeY"/>
    <property type="match status" value="1"/>
</dbReference>
<dbReference type="EMBL" id="SPMZ01000035">
    <property type="protein sequence ID" value="NMQ19925.1"/>
    <property type="molecule type" value="Genomic_DNA"/>
</dbReference>
<reference evidence="1 2" key="1">
    <citation type="submission" date="2019-03" db="EMBL/GenBank/DDBJ databases">
        <title>Metabolic reconstructions from genomes of highly enriched 'Candidatus Accumulibacter' and 'Candidatus Competibacter' bioreactor populations.</title>
        <authorList>
            <person name="Annavajhala M.K."/>
            <person name="Welles L."/>
            <person name="Abbas B."/>
            <person name="Sorokin D."/>
            <person name="Park H."/>
            <person name="Van Loosdrecht M."/>
            <person name="Chandran K."/>
        </authorList>
    </citation>
    <scope>NUCLEOTIDE SEQUENCE [LARGE SCALE GENOMIC DNA]</scope>
    <source>
        <strain evidence="1 2">SBR_G</strain>
    </source>
</reference>
<protein>
    <submittedName>
        <fullName evidence="1">GatB/YqeY domain-containing protein</fullName>
    </submittedName>
</protein>
<dbReference type="PANTHER" id="PTHR28055">
    <property type="entry name" value="ALTERED INHERITANCE OF MITOCHONDRIA PROTEIN 41, MITOCHONDRIAL"/>
    <property type="match status" value="1"/>
</dbReference>
<proteinExistence type="predicted"/>
<evidence type="ECO:0000313" key="2">
    <source>
        <dbReference type="Proteomes" id="UP000760480"/>
    </source>
</evidence>
<dbReference type="RefSeq" id="WP_169249192.1">
    <property type="nucleotide sequence ID" value="NZ_SPMZ01000035.1"/>
</dbReference>
<dbReference type="Gene3D" id="1.10.1510.10">
    <property type="entry name" value="Uncharacterised protein YqeY/AIM41 PF09424, N-terminal domain"/>
    <property type="match status" value="1"/>
</dbReference>